<dbReference type="Gene3D" id="2.60.40.10">
    <property type="entry name" value="Immunoglobulins"/>
    <property type="match status" value="3"/>
</dbReference>
<proteinExistence type="predicted"/>
<feature type="domain" description="Bacterial Ig" evidence="1">
    <location>
        <begin position="287"/>
        <end position="367"/>
    </location>
</feature>
<dbReference type="InterPro" id="IPR041498">
    <property type="entry name" value="Big_6"/>
</dbReference>
<evidence type="ECO:0000313" key="3">
    <source>
        <dbReference type="Proteomes" id="UP000327478"/>
    </source>
</evidence>
<dbReference type="InterPro" id="IPR013783">
    <property type="entry name" value="Ig-like_fold"/>
</dbReference>
<dbReference type="Proteomes" id="UP000327478">
    <property type="component" value="Chromosome"/>
</dbReference>
<evidence type="ECO:0000259" key="1">
    <source>
        <dbReference type="Pfam" id="PF17936"/>
    </source>
</evidence>
<reference evidence="2 3" key="1">
    <citation type="submission" date="2019-10" db="EMBL/GenBank/DDBJ databases">
        <authorList>
            <person name="Dong K."/>
        </authorList>
    </citation>
    <scope>NUCLEOTIDE SEQUENCE [LARGE SCALE GENOMIC DNA]</scope>
    <source>
        <strain evidence="3">dk386</strain>
    </source>
</reference>
<sequence length="415" mass="43151">MSKEILILKEGIKTTLEASQVENIVQQSEQIIVKLKNGEQIILSKTENFSIDVLENNKSILRLDSSNLESLSELEKFLAQESNFWFDNKFITYGGGGLLTAGVVAAASSGGGGSTSGDITPPVTLTQELSADNKTVTGTTEANATVTVSYNGKVIGTAVAGTDGTYSVTLDKVYNNGEKLEVIATDTANNSTTPNSIIAPDKTAPASLTQAISADGQTITGTTEAGATVTATFNGQVVGTAVAGTDGQYTLTLNPAFTNGEQLAVIATDKANNSTKPNTVTAPDSTAPVTLTQVLSADNKTVTGTTEANATVTVSYNGKVIGTAVAGTDGTYSVTLDKVYNNGEKLEVIATDTANNSTTPNSIIAPDKTAPASLTQAISADGQRSQVQLKLAQQSQQHSMVKWLVQRCIQMVNTH</sequence>
<feature type="domain" description="Bacterial Ig" evidence="1">
    <location>
        <begin position="123"/>
        <end position="201"/>
    </location>
</feature>
<accession>A0ABX6CZ44</accession>
<dbReference type="Pfam" id="PF17936">
    <property type="entry name" value="Big_6"/>
    <property type="match status" value="3"/>
</dbReference>
<dbReference type="RefSeq" id="WP_153371184.1">
    <property type="nucleotide sequence ID" value="NZ_CP045650.1"/>
</dbReference>
<protein>
    <recommendedName>
        <fullName evidence="1">Bacterial Ig domain-containing protein</fullName>
    </recommendedName>
</protein>
<name>A0ABX6CZ44_9GAMM</name>
<gene>
    <name evidence="2" type="ORF">GFH30_04985</name>
</gene>
<dbReference type="NCBIfam" id="NF033510">
    <property type="entry name" value="Ca_tandemer"/>
    <property type="match status" value="3"/>
</dbReference>
<keyword evidence="3" id="KW-1185">Reference proteome</keyword>
<evidence type="ECO:0000313" key="2">
    <source>
        <dbReference type="EMBL" id="QGA10785.1"/>
    </source>
</evidence>
<dbReference type="EMBL" id="CP045650">
    <property type="protein sequence ID" value="QGA10785.1"/>
    <property type="molecule type" value="Genomic_DNA"/>
</dbReference>
<organism evidence="2 3">
    <name type="scientific">Acinetobacter wanghuae</name>
    <dbReference type="NCBI Taxonomy" id="2662362"/>
    <lineage>
        <taxon>Bacteria</taxon>
        <taxon>Pseudomonadati</taxon>
        <taxon>Pseudomonadota</taxon>
        <taxon>Gammaproteobacteria</taxon>
        <taxon>Moraxellales</taxon>
        <taxon>Moraxellaceae</taxon>
        <taxon>Acinetobacter</taxon>
    </lineage>
</organism>
<feature type="domain" description="Bacterial Ig" evidence="1">
    <location>
        <begin position="204"/>
        <end position="284"/>
    </location>
</feature>